<sequence length="37" mass="4520">MLQDQMWHKTARPGELNYNFMKKWAVLLRLKRTSQLS</sequence>
<name>A0A0A9A7J4_ARUDO</name>
<evidence type="ECO:0000313" key="1">
    <source>
        <dbReference type="EMBL" id="JAD47609.1"/>
    </source>
</evidence>
<reference evidence="1" key="2">
    <citation type="journal article" date="2015" name="Data Brief">
        <title>Shoot transcriptome of the giant reed, Arundo donax.</title>
        <authorList>
            <person name="Barrero R.A."/>
            <person name="Guerrero F.D."/>
            <person name="Moolhuijzen P."/>
            <person name="Goolsby J.A."/>
            <person name="Tidwell J."/>
            <person name="Bellgard S.E."/>
            <person name="Bellgard M.I."/>
        </authorList>
    </citation>
    <scope>NUCLEOTIDE SEQUENCE</scope>
    <source>
        <tissue evidence="1">Shoot tissue taken approximately 20 cm above the soil surface</tissue>
    </source>
</reference>
<organism evidence="1">
    <name type="scientific">Arundo donax</name>
    <name type="common">Giant reed</name>
    <name type="synonym">Donax arundinaceus</name>
    <dbReference type="NCBI Taxonomy" id="35708"/>
    <lineage>
        <taxon>Eukaryota</taxon>
        <taxon>Viridiplantae</taxon>
        <taxon>Streptophyta</taxon>
        <taxon>Embryophyta</taxon>
        <taxon>Tracheophyta</taxon>
        <taxon>Spermatophyta</taxon>
        <taxon>Magnoliopsida</taxon>
        <taxon>Liliopsida</taxon>
        <taxon>Poales</taxon>
        <taxon>Poaceae</taxon>
        <taxon>PACMAD clade</taxon>
        <taxon>Arundinoideae</taxon>
        <taxon>Arundineae</taxon>
        <taxon>Arundo</taxon>
    </lineage>
</organism>
<dbReference type="EMBL" id="GBRH01250286">
    <property type="protein sequence ID" value="JAD47609.1"/>
    <property type="molecule type" value="Transcribed_RNA"/>
</dbReference>
<accession>A0A0A9A7J4</accession>
<protein>
    <submittedName>
        <fullName evidence="1">Uncharacterized protein</fullName>
    </submittedName>
</protein>
<dbReference type="AlphaFoldDB" id="A0A0A9A7J4"/>
<proteinExistence type="predicted"/>
<reference evidence="1" key="1">
    <citation type="submission" date="2014-09" db="EMBL/GenBank/DDBJ databases">
        <authorList>
            <person name="Magalhaes I.L.F."/>
            <person name="Oliveira U."/>
            <person name="Santos F.R."/>
            <person name="Vidigal T.H.D.A."/>
            <person name="Brescovit A.D."/>
            <person name="Santos A.J."/>
        </authorList>
    </citation>
    <scope>NUCLEOTIDE SEQUENCE</scope>
    <source>
        <tissue evidence="1">Shoot tissue taken approximately 20 cm above the soil surface</tissue>
    </source>
</reference>